<dbReference type="PANTHER" id="PTHR24559:SF444">
    <property type="entry name" value="REVERSE TRANSCRIPTASE DOMAIN-CONTAINING PROTEIN"/>
    <property type="match status" value="1"/>
</dbReference>
<evidence type="ECO:0000313" key="2">
    <source>
        <dbReference type="EMBL" id="CAF3793726.1"/>
    </source>
</evidence>
<dbReference type="PROSITE" id="PS50878">
    <property type="entry name" value="RT_POL"/>
    <property type="match status" value="1"/>
</dbReference>
<reference evidence="2" key="1">
    <citation type="submission" date="2021-02" db="EMBL/GenBank/DDBJ databases">
        <authorList>
            <person name="Nowell W R."/>
        </authorList>
    </citation>
    <scope>NUCLEOTIDE SEQUENCE</scope>
</reference>
<proteinExistence type="predicted"/>
<dbReference type="PANTHER" id="PTHR24559">
    <property type="entry name" value="TRANSPOSON TY3-I GAG-POL POLYPROTEIN"/>
    <property type="match status" value="1"/>
</dbReference>
<dbReference type="SUPFAM" id="SSF56672">
    <property type="entry name" value="DNA/RNA polymerases"/>
    <property type="match status" value="1"/>
</dbReference>
<sequence length="345" mass="39751">MINLLKNHIILFDTSQPRIIKTDIHHVINTGNHSSINAKPYFKTIEQRKNIQHEIDNMLKAGIIIPSHSPWSSPVVLLKKPNGEFRFIIDYRKLNSITTKDCYPQPTVEELINRLGGHSWFTKLDLKSGYYQISIHAADKSKTAFITQDGLYQFQVLPMGLMNAPPSFQRVMNHIIGYNRWHYILVYLDDILVFSNSFDDHMKHLQQLFNVLNTHQFTLNPAKCSIAQQSIEFLSHTITKDSIVPSKQPIQAILDMPGVGVRSNMREAHRKITPVIPSSVIFDIPESYQQTFSNERILLVDLFMTHGKDRVLVCSSDQHLELLFESETIFMDETFDTTLANFKQV</sequence>
<dbReference type="AlphaFoldDB" id="A0A819B083"/>
<dbReference type="InterPro" id="IPR043502">
    <property type="entry name" value="DNA/RNA_pol_sf"/>
</dbReference>
<dbReference type="CDD" id="cd01647">
    <property type="entry name" value="RT_LTR"/>
    <property type="match status" value="1"/>
</dbReference>
<organism evidence="2 3">
    <name type="scientific">Rotaria magnacalcarata</name>
    <dbReference type="NCBI Taxonomy" id="392030"/>
    <lineage>
        <taxon>Eukaryota</taxon>
        <taxon>Metazoa</taxon>
        <taxon>Spiralia</taxon>
        <taxon>Gnathifera</taxon>
        <taxon>Rotifera</taxon>
        <taxon>Eurotatoria</taxon>
        <taxon>Bdelloidea</taxon>
        <taxon>Philodinida</taxon>
        <taxon>Philodinidae</taxon>
        <taxon>Rotaria</taxon>
    </lineage>
</organism>
<dbReference type="Gene3D" id="3.10.10.10">
    <property type="entry name" value="HIV Type 1 Reverse Transcriptase, subunit A, domain 1"/>
    <property type="match status" value="1"/>
</dbReference>
<comment type="caution">
    <text evidence="2">The sequence shown here is derived from an EMBL/GenBank/DDBJ whole genome shotgun (WGS) entry which is preliminary data.</text>
</comment>
<keyword evidence="3" id="KW-1185">Reference proteome</keyword>
<dbReference type="InterPro" id="IPR000477">
    <property type="entry name" value="RT_dom"/>
</dbReference>
<feature type="domain" description="Reverse transcriptase" evidence="1">
    <location>
        <begin position="59"/>
        <end position="238"/>
    </location>
</feature>
<dbReference type="Pfam" id="PF00078">
    <property type="entry name" value="RVT_1"/>
    <property type="match status" value="1"/>
</dbReference>
<evidence type="ECO:0000313" key="3">
    <source>
        <dbReference type="Proteomes" id="UP000663866"/>
    </source>
</evidence>
<dbReference type="Gene3D" id="3.30.70.270">
    <property type="match status" value="1"/>
</dbReference>
<gene>
    <name evidence="2" type="ORF">OVN521_LOCUS3461</name>
</gene>
<evidence type="ECO:0000259" key="1">
    <source>
        <dbReference type="PROSITE" id="PS50878"/>
    </source>
</evidence>
<name>A0A819B083_9BILA</name>
<dbReference type="InterPro" id="IPR043128">
    <property type="entry name" value="Rev_trsase/Diguanyl_cyclase"/>
</dbReference>
<dbReference type="EMBL" id="CAJOBG010000297">
    <property type="protein sequence ID" value="CAF3793726.1"/>
    <property type="molecule type" value="Genomic_DNA"/>
</dbReference>
<dbReference type="Proteomes" id="UP000663866">
    <property type="component" value="Unassembled WGS sequence"/>
</dbReference>
<dbReference type="InterPro" id="IPR053134">
    <property type="entry name" value="RNA-dir_DNA_polymerase"/>
</dbReference>
<accession>A0A819B083</accession>
<protein>
    <recommendedName>
        <fullName evidence="1">Reverse transcriptase domain-containing protein</fullName>
    </recommendedName>
</protein>